<evidence type="ECO:0000313" key="4">
    <source>
        <dbReference type="Proteomes" id="UP000000483"/>
    </source>
</evidence>
<evidence type="ECO:0000259" key="1">
    <source>
        <dbReference type="Pfam" id="PF00425"/>
    </source>
</evidence>
<dbReference type="InterPro" id="IPR005801">
    <property type="entry name" value="ADC_synthase"/>
</dbReference>
<dbReference type="EC" id="4.1.3.27" evidence="3"/>
<dbReference type="AlphaFoldDB" id="F2NII8"/>
<feature type="domain" description="Anthranilate synthase component I N-terminal" evidence="2">
    <location>
        <begin position="24"/>
        <end position="153"/>
    </location>
</feature>
<evidence type="ECO:0000259" key="2">
    <source>
        <dbReference type="Pfam" id="PF04715"/>
    </source>
</evidence>
<protein>
    <submittedName>
        <fullName evidence="3">Para-aminobenzoate synthase, subunit I</fullName>
        <ecNumber evidence="3">4.1.3.27</ecNumber>
    </submittedName>
</protein>
<dbReference type="GO" id="GO:0000162">
    <property type="term" value="P:L-tryptophan biosynthetic process"/>
    <property type="evidence" value="ECO:0007669"/>
    <property type="project" value="TreeGrafter"/>
</dbReference>
<name>F2NII8_DESAR</name>
<sequence>MVGRVVDLIIRPLSLPAGPGGLENLFWGLRRTPYAMLLLSGGSLDCSRYSIMGWDPYLVMQAKGRQVTVQAAAGVQSREADPFTVLAEVLASLELPGEPPIPPFSAGGVGFLAYELKNHLERLPQDAVDDLGLPDMIWAFPRRLVVQDRWAGRCWQIQVVHEPPGGRAGGGRDQPELADLLAQSDHGLASYAVGRLRSTFDRERYLQAVARTREYIRQGHIYQVNLSQRFSFPFQGDFYTLLLQLFHRNPAPFYAYLNCGGFQILSTSMERFLHRQGEYLETRPIKGTRPRGATPSEDAIFRRELEASLKEDAELSMIVDLLRNDLGRVCCGGTIGVKEHKRLEAYENVYHLVSIVTGGLRPDCSHVDILRATFPGGSITGCPKIRAMEIIDELEPVVRHVYCGSIGYLGLHRNLDLSIAIRTAIRYQDQVHFAVGGGIVYDSEEEAEYEETLHKGMTLFKIIGQGGMDKDSVKAAAATSRLKRG</sequence>
<organism evidence="3 4">
    <name type="scientific">Desulfobacca acetoxidans (strain ATCC 700848 / DSM 11109 / ASRB2)</name>
    <dbReference type="NCBI Taxonomy" id="880072"/>
    <lineage>
        <taxon>Bacteria</taxon>
        <taxon>Pseudomonadati</taxon>
        <taxon>Thermodesulfobacteriota</taxon>
        <taxon>Desulfobaccia</taxon>
        <taxon>Desulfobaccales</taxon>
        <taxon>Desulfobaccaceae</taxon>
        <taxon>Desulfobacca</taxon>
    </lineage>
</organism>
<dbReference type="Pfam" id="PF00425">
    <property type="entry name" value="Chorismate_bind"/>
    <property type="match status" value="1"/>
</dbReference>
<dbReference type="PANTHER" id="PTHR11236:SF50">
    <property type="entry name" value="AMINODEOXYCHORISMATE SYNTHASE COMPONENT 1"/>
    <property type="match status" value="1"/>
</dbReference>
<dbReference type="GO" id="GO:0004049">
    <property type="term" value="F:anthranilate synthase activity"/>
    <property type="evidence" value="ECO:0007669"/>
    <property type="project" value="UniProtKB-EC"/>
</dbReference>
<dbReference type="Gene3D" id="3.60.120.10">
    <property type="entry name" value="Anthranilate synthase"/>
    <property type="match status" value="1"/>
</dbReference>
<dbReference type="EMBL" id="CP002629">
    <property type="protein sequence ID" value="AEB10390.1"/>
    <property type="molecule type" value="Genomic_DNA"/>
</dbReference>
<dbReference type="OrthoDB" id="9803598at2"/>
<dbReference type="HOGENOM" id="CLU_006493_7_2_7"/>
<dbReference type="PANTHER" id="PTHR11236">
    <property type="entry name" value="AMINOBENZOATE/ANTHRANILATE SYNTHASE"/>
    <property type="match status" value="1"/>
</dbReference>
<dbReference type="InterPro" id="IPR006805">
    <property type="entry name" value="Anth_synth_I_N"/>
</dbReference>
<dbReference type="PRINTS" id="PR00095">
    <property type="entry name" value="ANTSNTHASEI"/>
</dbReference>
<keyword evidence="3" id="KW-0456">Lyase</keyword>
<reference evidence="3 4" key="1">
    <citation type="journal article" date="2011" name="Stand. Genomic Sci.">
        <title>Complete genome sequence of the acetate-degrading sulfate reducer Desulfobacca acetoxidans type strain (ASRB2).</title>
        <authorList>
            <person name="Goker M."/>
            <person name="Teshima H."/>
            <person name="Lapidus A."/>
            <person name="Nolan M."/>
            <person name="Lucas S."/>
            <person name="Hammon N."/>
            <person name="Deshpande S."/>
            <person name="Cheng J.F."/>
            <person name="Tapia R."/>
            <person name="Han C."/>
            <person name="Goodwin L."/>
            <person name="Pitluck S."/>
            <person name="Huntemann M."/>
            <person name="Liolios K."/>
            <person name="Ivanova N."/>
            <person name="Pagani I."/>
            <person name="Mavromatis K."/>
            <person name="Ovchinikova G."/>
            <person name="Pati A."/>
            <person name="Chen A."/>
            <person name="Palaniappan K."/>
            <person name="Land M."/>
            <person name="Hauser L."/>
            <person name="Brambilla E.M."/>
            <person name="Rohde M."/>
            <person name="Spring S."/>
            <person name="Detter J.C."/>
            <person name="Woyke T."/>
            <person name="Bristow J."/>
            <person name="Eisen J.A."/>
            <person name="Markowitz V."/>
            <person name="Hugenholtz P."/>
            <person name="Kyrpides N.C."/>
            <person name="Klenk H.P."/>
        </authorList>
    </citation>
    <scope>NUCLEOTIDE SEQUENCE [LARGE SCALE GENOMIC DNA]</scope>
    <source>
        <strain evidence="4">ATCC 700848 / DSM 11109 / ASRB2</strain>
    </source>
</reference>
<evidence type="ECO:0000313" key="3">
    <source>
        <dbReference type="EMBL" id="AEB10390.1"/>
    </source>
</evidence>
<dbReference type="Pfam" id="PF04715">
    <property type="entry name" value="Anth_synt_I_N"/>
    <property type="match status" value="1"/>
</dbReference>
<dbReference type="STRING" id="880072.Desac_2572"/>
<accession>F2NII8</accession>
<dbReference type="InterPro" id="IPR019999">
    <property type="entry name" value="Anth_synth_I-like"/>
</dbReference>
<dbReference type="RefSeq" id="WP_013707499.1">
    <property type="nucleotide sequence ID" value="NC_015388.1"/>
</dbReference>
<dbReference type="KEGG" id="dao:Desac_2572"/>
<dbReference type="InterPro" id="IPR015890">
    <property type="entry name" value="Chorismate_C"/>
</dbReference>
<keyword evidence="4" id="KW-1185">Reference proteome</keyword>
<gene>
    <name evidence="3" type="ordered locus">Desac_2572</name>
</gene>
<feature type="domain" description="Chorismate-utilising enzyme C-terminal" evidence="1">
    <location>
        <begin position="202"/>
        <end position="455"/>
    </location>
</feature>
<dbReference type="GO" id="GO:0046820">
    <property type="term" value="F:4-amino-4-deoxychorismate synthase activity"/>
    <property type="evidence" value="ECO:0007669"/>
    <property type="project" value="TreeGrafter"/>
</dbReference>
<dbReference type="Proteomes" id="UP000000483">
    <property type="component" value="Chromosome"/>
</dbReference>
<reference evidence="4" key="2">
    <citation type="submission" date="2011-03" db="EMBL/GenBank/DDBJ databases">
        <title>The complete genome of Desulfobacca acetoxidans DSM 11109.</title>
        <authorList>
            <consortium name="US DOE Joint Genome Institute (JGI-PGF)"/>
            <person name="Lucas S."/>
            <person name="Copeland A."/>
            <person name="Lapidus A."/>
            <person name="Bruce D."/>
            <person name="Goodwin L."/>
            <person name="Pitluck S."/>
            <person name="Peters L."/>
            <person name="Kyrpides N."/>
            <person name="Mavromatis K."/>
            <person name="Ivanova N."/>
            <person name="Ovchinnikova G."/>
            <person name="Teshima H."/>
            <person name="Detter J.C."/>
            <person name="Han C."/>
            <person name="Land M."/>
            <person name="Hauser L."/>
            <person name="Markowitz V."/>
            <person name="Cheng J.-F."/>
            <person name="Hugenholtz P."/>
            <person name="Woyke T."/>
            <person name="Wu D."/>
            <person name="Spring S."/>
            <person name="Schueler E."/>
            <person name="Brambilla E."/>
            <person name="Klenk H.-P."/>
            <person name="Eisen J.A."/>
        </authorList>
    </citation>
    <scope>NUCLEOTIDE SEQUENCE [LARGE SCALE GENOMIC DNA]</scope>
    <source>
        <strain evidence="4">ATCC 700848 / DSM 11109 / ASRB2</strain>
    </source>
</reference>
<dbReference type="eggNOG" id="COG0147">
    <property type="taxonomic scope" value="Bacteria"/>
</dbReference>
<dbReference type="SUPFAM" id="SSF56322">
    <property type="entry name" value="ADC synthase"/>
    <property type="match status" value="1"/>
</dbReference>
<proteinExistence type="predicted"/>